<keyword evidence="2" id="KW-0479">Metal-binding</keyword>
<evidence type="ECO:0000256" key="1">
    <source>
        <dbReference type="ARBA" id="ARBA00001947"/>
    </source>
</evidence>
<dbReference type="Gene3D" id="3.40.50.10310">
    <property type="entry name" value="Creatininase"/>
    <property type="match status" value="1"/>
</dbReference>
<evidence type="ECO:0000313" key="7">
    <source>
        <dbReference type="Proteomes" id="UP000562352"/>
    </source>
</evidence>
<keyword evidence="7" id="KW-1185">Reference proteome</keyword>
<dbReference type="EC" id="3.5.2.10" evidence="6"/>
<keyword evidence="4" id="KW-0862">Zinc</keyword>
<dbReference type="RefSeq" id="WP_184946639.1">
    <property type="nucleotide sequence ID" value="NZ_BAAAWZ010000004.1"/>
</dbReference>
<evidence type="ECO:0000313" key="6">
    <source>
        <dbReference type="EMBL" id="MBB5966483.1"/>
    </source>
</evidence>
<comment type="similarity">
    <text evidence="5">Belongs to the creatininase superfamily.</text>
</comment>
<organism evidence="6 7">
    <name type="scientific">Planomonospora venezuelensis</name>
    <dbReference type="NCBI Taxonomy" id="1999"/>
    <lineage>
        <taxon>Bacteria</taxon>
        <taxon>Bacillati</taxon>
        <taxon>Actinomycetota</taxon>
        <taxon>Actinomycetes</taxon>
        <taxon>Streptosporangiales</taxon>
        <taxon>Streptosporangiaceae</taxon>
        <taxon>Planomonospora</taxon>
    </lineage>
</organism>
<dbReference type="EMBL" id="JACHJJ010000024">
    <property type="protein sequence ID" value="MBB5966483.1"/>
    <property type="molecule type" value="Genomic_DNA"/>
</dbReference>
<protein>
    <submittedName>
        <fullName evidence="6">Creatinine amidohydrolase</fullName>
        <ecNumber evidence="6">3.5.2.10</ecNumber>
    </submittedName>
</protein>
<comment type="caution">
    <text evidence="6">The sequence shown here is derived from an EMBL/GenBank/DDBJ whole genome shotgun (WGS) entry which is preliminary data.</text>
</comment>
<evidence type="ECO:0000256" key="5">
    <source>
        <dbReference type="ARBA" id="ARBA00024029"/>
    </source>
</evidence>
<dbReference type="GO" id="GO:0047789">
    <property type="term" value="F:creatininase activity"/>
    <property type="evidence" value="ECO:0007669"/>
    <property type="project" value="UniProtKB-EC"/>
</dbReference>
<sequence length="238" mass="25576">MAHLLPTFTTEDERARNARVAILPIGSFEQHGPYLPLITDAAIASIIAREISELYPVRHLPPLTISCSHEHKAWAGTVSISARTLYAVIGDIQESLRRSGISKLVLVNAHGGNYVLSNIVQEATVVERCMALFPTGADWNNARAAAMMETDGHEDMHAGELEVSILLATHPELVKDGYAAADHTADDRQDLLTLGMEAYTESGVIGRPSLATAEKGRAALDHLGKAFSSCLKSLGEAV</sequence>
<reference evidence="6 7" key="1">
    <citation type="submission" date="2020-08" db="EMBL/GenBank/DDBJ databases">
        <title>Genomic Encyclopedia of Type Strains, Phase III (KMG-III): the genomes of soil and plant-associated and newly described type strains.</title>
        <authorList>
            <person name="Whitman W."/>
        </authorList>
    </citation>
    <scope>NUCLEOTIDE SEQUENCE [LARGE SCALE GENOMIC DNA]</scope>
    <source>
        <strain evidence="6 7">CECT 3303</strain>
    </source>
</reference>
<gene>
    <name evidence="6" type="ORF">FHS22_005775</name>
</gene>
<dbReference type="GO" id="GO:0046872">
    <property type="term" value="F:metal ion binding"/>
    <property type="evidence" value="ECO:0007669"/>
    <property type="project" value="UniProtKB-KW"/>
</dbReference>
<dbReference type="Proteomes" id="UP000562352">
    <property type="component" value="Unassembled WGS sequence"/>
</dbReference>
<dbReference type="PANTHER" id="PTHR35005:SF1">
    <property type="entry name" value="2-AMINO-5-FORMYLAMINO-6-RIBOSYLAMINOPYRIMIDIN-4(3H)-ONE 5'-MONOPHOSPHATE DEFORMYLASE"/>
    <property type="match status" value="1"/>
</dbReference>
<dbReference type="SUPFAM" id="SSF102215">
    <property type="entry name" value="Creatininase"/>
    <property type="match status" value="1"/>
</dbReference>
<dbReference type="InterPro" id="IPR024087">
    <property type="entry name" value="Creatininase-like_sf"/>
</dbReference>
<proteinExistence type="inferred from homology"/>
<keyword evidence="3 6" id="KW-0378">Hydrolase</keyword>
<evidence type="ECO:0000256" key="3">
    <source>
        <dbReference type="ARBA" id="ARBA00022801"/>
    </source>
</evidence>
<accession>A0A841DCG2</accession>
<dbReference type="GO" id="GO:0016811">
    <property type="term" value="F:hydrolase activity, acting on carbon-nitrogen (but not peptide) bonds, in linear amides"/>
    <property type="evidence" value="ECO:0007669"/>
    <property type="project" value="TreeGrafter"/>
</dbReference>
<evidence type="ECO:0000256" key="2">
    <source>
        <dbReference type="ARBA" id="ARBA00022723"/>
    </source>
</evidence>
<evidence type="ECO:0000256" key="4">
    <source>
        <dbReference type="ARBA" id="ARBA00022833"/>
    </source>
</evidence>
<dbReference type="GO" id="GO:0009231">
    <property type="term" value="P:riboflavin biosynthetic process"/>
    <property type="evidence" value="ECO:0007669"/>
    <property type="project" value="TreeGrafter"/>
</dbReference>
<dbReference type="InterPro" id="IPR003785">
    <property type="entry name" value="Creatininase/forma_Hydrolase"/>
</dbReference>
<comment type="cofactor">
    <cofactor evidence="1">
        <name>Zn(2+)</name>
        <dbReference type="ChEBI" id="CHEBI:29105"/>
    </cofactor>
</comment>
<dbReference type="Pfam" id="PF02633">
    <property type="entry name" value="Creatininase"/>
    <property type="match status" value="1"/>
</dbReference>
<name>A0A841DCG2_PLAVE</name>
<dbReference type="PANTHER" id="PTHR35005">
    <property type="entry name" value="3-DEHYDRO-SCYLLO-INOSOSE HYDROLASE"/>
    <property type="match status" value="1"/>
</dbReference>
<dbReference type="AlphaFoldDB" id="A0A841DCG2"/>